<dbReference type="Pfam" id="PF08279">
    <property type="entry name" value="HTH_11"/>
    <property type="match status" value="1"/>
</dbReference>
<dbReference type="Gene3D" id="1.10.10.10">
    <property type="entry name" value="Winged helix-like DNA-binding domain superfamily/Winged helix DNA-binding domain"/>
    <property type="match status" value="2"/>
</dbReference>
<dbReference type="SUPFAM" id="SSF52794">
    <property type="entry name" value="PTS system IIB component-like"/>
    <property type="match status" value="1"/>
</dbReference>
<evidence type="ECO:0000259" key="7">
    <source>
        <dbReference type="PROSITE" id="PS51094"/>
    </source>
</evidence>
<evidence type="ECO:0000256" key="2">
    <source>
        <dbReference type="ARBA" id="ARBA00022737"/>
    </source>
</evidence>
<dbReference type="Gene3D" id="1.10.1790.10">
    <property type="entry name" value="PRD domain"/>
    <property type="match status" value="2"/>
</dbReference>
<dbReference type="GO" id="GO:0003700">
    <property type="term" value="F:DNA-binding transcription factor activity"/>
    <property type="evidence" value="ECO:0007669"/>
    <property type="project" value="InterPro"/>
</dbReference>
<protein>
    <submittedName>
        <fullName evidence="10">Transcription antiterminator</fullName>
    </submittedName>
</protein>
<comment type="caution">
    <text evidence="10">The sequence shown here is derived from an EMBL/GenBank/DDBJ whole genome shotgun (WGS) entry which is preliminary data.</text>
</comment>
<keyword evidence="1" id="KW-0808">Transferase</keyword>
<dbReference type="RefSeq" id="WP_036106802.1">
    <property type="nucleotide sequence ID" value="NZ_AODG01000012.1"/>
</dbReference>
<dbReference type="GO" id="GO:0009401">
    <property type="term" value="P:phosphoenolpyruvate-dependent sugar phosphotransferase system"/>
    <property type="evidence" value="ECO:0007669"/>
    <property type="project" value="InterPro"/>
</dbReference>
<dbReference type="InterPro" id="IPR036388">
    <property type="entry name" value="WH-like_DNA-bd_sf"/>
</dbReference>
<accession>A0A829R4E8</accession>
<dbReference type="PROSITE" id="PS51372">
    <property type="entry name" value="PRD_2"/>
    <property type="match status" value="1"/>
</dbReference>
<dbReference type="SUPFAM" id="SSF46785">
    <property type="entry name" value="Winged helix' DNA-binding domain"/>
    <property type="match status" value="2"/>
</dbReference>
<feature type="domain" description="HTH deoR-type" evidence="6">
    <location>
        <begin position="1"/>
        <end position="59"/>
    </location>
</feature>
<dbReference type="InterPro" id="IPR016152">
    <property type="entry name" value="PTrfase/Anion_transptr"/>
</dbReference>
<dbReference type="InterPro" id="IPR002178">
    <property type="entry name" value="PTS_EIIA_type-2_dom"/>
</dbReference>
<dbReference type="CDD" id="cd05568">
    <property type="entry name" value="PTS_IIB_bgl_like"/>
    <property type="match status" value="1"/>
</dbReference>
<dbReference type="Pfam" id="PF00359">
    <property type="entry name" value="PTS_EIIA_2"/>
    <property type="match status" value="1"/>
</dbReference>
<dbReference type="PANTHER" id="PTHR30185">
    <property type="entry name" value="CRYPTIC BETA-GLUCOSIDE BGL OPERON ANTITERMINATOR"/>
    <property type="match status" value="1"/>
</dbReference>
<gene>
    <name evidence="10" type="ORF">LMUR_10512</name>
</gene>
<dbReference type="Gene3D" id="3.40.50.2300">
    <property type="match status" value="1"/>
</dbReference>
<keyword evidence="4" id="KW-0010">Activator</keyword>
<dbReference type="SMART" id="SM00420">
    <property type="entry name" value="HTH_DEOR"/>
    <property type="match status" value="2"/>
</dbReference>
<dbReference type="Pfam" id="PF00874">
    <property type="entry name" value="PRD"/>
    <property type="match status" value="2"/>
</dbReference>
<keyword evidence="2" id="KW-0677">Repeat</keyword>
<evidence type="ECO:0000313" key="10">
    <source>
        <dbReference type="EMBL" id="EUJ27263.1"/>
    </source>
</evidence>
<evidence type="ECO:0000313" key="11">
    <source>
        <dbReference type="Proteomes" id="UP000019251"/>
    </source>
</evidence>
<feature type="domain" description="PTS EIIB type-2" evidence="8">
    <location>
        <begin position="395"/>
        <end position="485"/>
    </location>
</feature>
<dbReference type="InterPro" id="IPR013011">
    <property type="entry name" value="PTS_EIIB_2"/>
</dbReference>
<evidence type="ECO:0000259" key="8">
    <source>
        <dbReference type="PROSITE" id="PS51099"/>
    </source>
</evidence>
<name>A0A829R4E8_LISGR</name>
<proteinExistence type="predicted"/>
<dbReference type="PROSITE" id="PS51094">
    <property type="entry name" value="PTS_EIIA_TYPE_2"/>
    <property type="match status" value="1"/>
</dbReference>
<keyword evidence="3" id="KW-0805">Transcription regulation</keyword>
<dbReference type="InterPro" id="IPR036634">
    <property type="entry name" value="PRD_sf"/>
</dbReference>
<dbReference type="Proteomes" id="UP000019251">
    <property type="component" value="Unassembled WGS sequence"/>
</dbReference>
<dbReference type="InterPro" id="IPR007737">
    <property type="entry name" value="Mga_HTH"/>
</dbReference>
<evidence type="ECO:0000259" key="9">
    <source>
        <dbReference type="PROSITE" id="PS51372"/>
    </source>
</evidence>
<dbReference type="PROSITE" id="PS51000">
    <property type="entry name" value="HTH_DEOR_2"/>
    <property type="match status" value="1"/>
</dbReference>
<feature type="domain" description="PRD" evidence="9">
    <location>
        <begin position="282"/>
        <end position="389"/>
    </location>
</feature>
<dbReference type="Gene3D" id="3.40.930.10">
    <property type="entry name" value="Mannitol-specific EII, Chain A"/>
    <property type="match status" value="1"/>
</dbReference>
<evidence type="ECO:0000256" key="5">
    <source>
        <dbReference type="ARBA" id="ARBA00023163"/>
    </source>
</evidence>
<dbReference type="InterPro" id="IPR036095">
    <property type="entry name" value="PTS_EIIB-like_sf"/>
</dbReference>
<evidence type="ECO:0000256" key="3">
    <source>
        <dbReference type="ARBA" id="ARBA00023015"/>
    </source>
</evidence>
<dbReference type="InterPro" id="IPR011608">
    <property type="entry name" value="PRD"/>
</dbReference>
<evidence type="ECO:0000256" key="4">
    <source>
        <dbReference type="ARBA" id="ARBA00023159"/>
    </source>
</evidence>
<organism evidence="10 11">
    <name type="scientific">Listeria grayi FSL F6-1183</name>
    <dbReference type="NCBI Taxonomy" id="1265827"/>
    <lineage>
        <taxon>Bacteria</taxon>
        <taxon>Bacillati</taxon>
        <taxon>Bacillota</taxon>
        <taxon>Bacilli</taxon>
        <taxon>Bacillales</taxon>
        <taxon>Listeriaceae</taxon>
        <taxon>Listeria</taxon>
    </lineage>
</organism>
<dbReference type="PANTHER" id="PTHR30185:SF13">
    <property type="entry name" value="LICABCH OPERON REGULATOR-RELATED"/>
    <property type="match status" value="1"/>
</dbReference>
<reference evidence="10 11" key="1">
    <citation type="submission" date="2012-12" db="EMBL/GenBank/DDBJ databases">
        <title>Novel taxa of Listeriaceae from agricultural environments in the United States.</title>
        <authorList>
            <person name="den Bakker H.C."/>
            <person name="Allred A."/>
            <person name="Warchocki S."/>
            <person name="Wright E.M."/>
            <person name="Burrell A."/>
            <person name="Nightingale K.K."/>
            <person name="Kephart D."/>
            <person name="Wiedmann M."/>
        </authorList>
    </citation>
    <scope>NUCLEOTIDE SEQUENCE [LARGE SCALE GENOMIC DNA]</scope>
    <source>
        <strain evidence="10 11">FSL F6-1183</strain>
    </source>
</reference>
<dbReference type="PROSITE" id="PS51099">
    <property type="entry name" value="PTS_EIIB_TYPE_2"/>
    <property type="match status" value="1"/>
</dbReference>
<sequence length="635" mass="73263">MRREMILNHLLNKEVHISLADLTESFQVSERTIRNEVKYLNEDGIKNGFRIQTLRGQGYQLQIENKPLFTDYLKKQTASFDTQSVSQRLLYLELLLFQQQDFITIDQLASQLQVSRSTIQQDLKRVDTFLHTYGLLLKRKAHYGVQIVGPEKKHRAALAKLLNTSSEQLSQTEAYRSFRKTLDIQALTLFIKERVTHYQIYISDVALRNMVDHVCILAFRVSQKNYIRMTGPLEKNPIYTALSKDIAAFIEAQYHLDVPEAEQDFLAEHLIGKVTVDTISKEEKMRLQAKINDAMTAIDQQYGTAFQPDEELQNALLLHIYPLMLRLHYNLQLDNPIIEDLYTRYANVFNISISFVQYLQDNEDFIITKDEIGYVAMYFAASLEKERNQKFRMYKKIGVLCSSGAGAAYLLKMKLESAFTNAEIVTFSMYELDKLRNSDCDVVITTFPLTIDDLDIPVIETALLPGDQELARLKDTLAFSAETQTSPATDAEPLLSYFAEECFTITEANNYLDILKTRCHFLMEAGYAPPTFLDDVLERENKMTTIYQNSIAGPHPIQMGARKECIDVIILKQPAYYMDKKVRLIFLLNLDKGHLFIHKEVSRLMIRIMENNTVRKQLLACKNYAEFISILKSIL</sequence>
<dbReference type="InterPro" id="IPR036390">
    <property type="entry name" value="WH_DNA-bd_sf"/>
</dbReference>
<feature type="domain" description="PTS EIIA type-2" evidence="7">
    <location>
        <begin position="495"/>
        <end position="634"/>
    </location>
</feature>
<dbReference type="InterPro" id="IPR001034">
    <property type="entry name" value="DeoR_HTH"/>
</dbReference>
<dbReference type="AlphaFoldDB" id="A0A829R4E8"/>
<keyword evidence="5" id="KW-0804">Transcription</keyword>
<dbReference type="InterPro" id="IPR013196">
    <property type="entry name" value="HTH_11"/>
</dbReference>
<evidence type="ECO:0000256" key="1">
    <source>
        <dbReference type="ARBA" id="ARBA00022679"/>
    </source>
</evidence>
<dbReference type="Pfam" id="PF05043">
    <property type="entry name" value="Mga"/>
    <property type="match status" value="1"/>
</dbReference>
<dbReference type="SUPFAM" id="SSF55804">
    <property type="entry name" value="Phoshotransferase/anion transport protein"/>
    <property type="match status" value="1"/>
</dbReference>
<dbReference type="InterPro" id="IPR050661">
    <property type="entry name" value="BglG_antiterminators"/>
</dbReference>
<evidence type="ECO:0000259" key="6">
    <source>
        <dbReference type="PROSITE" id="PS51000"/>
    </source>
</evidence>
<dbReference type="EMBL" id="AODG01000012">
    <property type="protein sequence ID" value="EUJ27263.1"/>
    <property type="molecule type" value="Genomic_DNA"/>
</dbReference>
<dbReference type="SUPFAM" id="SSF63520">
    <property type="entry name" value="PTS-regulatory domain, PRD"/>
    <property type="match status" value="2"/>
</dbReference>
<dbReference type="GO" id="GO:0008982">
    <property type="term" value="F:protein-N(PI)-phosphohistidine-sugar phosphotransferase activity"/>
    <property type="evidence" value="ECO:0007669"/>
    <property type="project" value="InterPro"/>
</dbReference>